<dbReference type="Proteomes" id="UP000317894">
    <property type="component" value="Unassembled WGS sequence"/>
</dbReference>
<feature type="domain" description="RecX second three-helical" evidence="6">
    <location>
        <begin position="76"/>
        <end position="114"/>
    </location>
</feature>
<evidence type="ECO:0000313" key="8">
    <source>
        <dbReference type="Proteomes" id="UP000317894"/>
    </source>
</evidence>
<feature type="compositionally biased region" description="Basic and acidic residues" evidence="5">
    <location>
        <begin position="1"/>
        <end position="12"/>
    </location>
</feature>
<reference evidence="7 8" key="1">
    <citation type="submission" date="2019-07" db="EMBL/GenBank/DDBJ databases">
        <title>Novel species isolated from glacier.</title>
        <authorList>
            <person name="Liu Q."/>
            <person name="Xin Y.-H."/>
        </authorList>
    </citation>
    <scope>NUCLEOTIDE SEQUENCE [LARGE SCALE GENOMIC DNA]</scope>
    <source>
        <strain evidence="7 8">LB1R16</strain>
    </source>
</reference>
<dbReference type="OrthoDB" id="7432442at2"/>
<dbReference type="EMBL" id="VJWA01000002">
    <property type="protein sequence ID" value="TRW15094.1"/>
    <property type="molecule type" value="Genomic_DNA"/>
</dbReference>
<keyword evidence="8" id="KW-1185">Reference proteome</keyword>
<proteinExistence type="inferred from homology"/>
<dbReference type="Pfam" id="PF02631">
    <property type="entry name" value="RecX_HTH2"/>
    <property type="match status" value="1"/>
</dbReference>
<gene>
    <name evidence="7" type="ORF">FMM06_15725</name>
</gene>
<evidence type="ECO:0000256" key="4">
    <source>
        <dbReference type="ARBA" id="ARBA00022490"/>
    </source>
</evidence>
<comment type="caution">
    <text evidence="7">The sequence shown here is derived from an EMBL/GenBank/DDBJ whole genome shotgun (WGS) entry which is preliminary data.</text>
</comment>
<dbReference type="InterPro" id="IPR053924">
    <property type="entry name" value="RecX_HTH_2nd"/>
</dbReference>
<comment type="subcellular location">
    <subcellularLocation>
        <location evidence="1">Cytoplasm</location>
    </subcellularLocation>
</comment>
<evidence type="ECO:0000256" key="2">
    <source>
        <dbReference type="ARBA" id="ARBA00009695"/>
    </source>
</evidence>
<protein>
    <recommendedName>
        <fullName evidence="3">Regulatory protein RecX</fullName>
    </recommendedName>
</protein>
<dbReference type="InterPro" id="IPR036388">
    <property type="entry name" value="WH-like_DNA-bd_sf"/>
</dbReference>
<dbReference type="AlphaFoldDB" id="A0A552UA53"/>
<organism evidence="7 8">
    <name type="scientific">Glacieibacterium frigidum</name>
    <dbReference type="NCBI Taxonomy" id="2593303"/>
    <lineage>
        <taxon>Bacteria</taxon>
        <taxon>Pseudomonadati</taxon>
        <taxon>Pseudomonadota</taxon>
        <taxon>Alphaproteobacteria</taxon>
        <taxon>Sphingomonadales</taxon>
        <taxon>Sphingosinicellaceae</taxon>
        <taxon>Glacieibacterium</taxon>
    </lineage>
</organism>
<evidence type="ECO:0000259" key="6">
    <source>
        <dbReference type="Pfam" id="PF02631"/>
    </source>
</evidence>
<feature type="region of interest" description="Disordered" evidence="5">
    <location>
        <begin position="1"/>
        <end position="21"/>
    </location>
</feature>
<evidence type="ECO:0000256" key="3">
    <source>
        <dbReference type="ARBA" id="ARBA00018111"/>
    </source>
</evidence>
<dbReference type="Gene3D" id="1.10.10.10">
    <property type="entry name" value="Winged helix-like DNA-binding domain superfamily/Winged helix DNA-binding domain"/>
    <property type="match status" value="1"/>
</dbReference>
<comment type="similarity">
    <text evidence="2">Belongs to the RecX family.</text>
</comment>
<dbReference type="GO" id="GO:0005737">
    <property type="term" value="C:cytoplasm"/>
    <property type="evidence" value="ECO:0007669"/>
    <property type="project" value="UniProtKB-SubCell"/>
</dbReference>
<accession>A0A552UA53</accession>
<evidence type="ECO:0000313" key="7">
    <source>
        <dbReference type="EMBL" id="TRW15094.1"/>
    </source>
</evidence>
<sequence length="175" mass="19128">MAVKPRPDRSERPPPPPLDASTLRDLALRYVGRYATTAAKLQRYLGRKLWERGWGGDGAAPVEALVAQFVAQGYVDDRSFGEARARGLAGKGFGARRVGQDLQAAGLARELASEIGATVDGRAAAERFAQRRRFGPWDRSGYDPDRHRKQVAAMLRAGHDFATVRAVLRGDAVED</sequence>
<evidence type="ECO:0000256" key="1">
    <source>
        <dbReference type="ARBA" id="ARBA00004496"/>
    </source>
</evidence>
<evidence type="ECO:0000256" key="5">
    <source>
        <dbReference type="SAM" id="MobiDB-lite"/>
    </source>
</evidence>
<keyword evidence="4" id="KW-0963">Cytoplasm</keyword>
<name>A0A552UA53_9SPHN</name>